<dbReference type="InterPro" id="IPR036291">
    <property type="entry name" value="NAD(P)-bd_dom_sf"/>
</dbReference>
<accession>G8PBS2</accession>
<dbReference type="EMBL" id="CP003137">
    <property type="protein sequence ID" value="AEV95980.1"/>
    <property type="molecule type" value="Genomic_DNA"/>
</dbReference>
<dbReference type="NCBIfam" id="NF004826">
    <property type="entry name" value="PRK06182.1"/>
    <property type="match status" value="1"/>
</dbReference>
<name>G8PBS2_PEDCP</name>
<organism evidence="4 5">
    <name type="scientific">Pediococcus claussenii (strain ATCC BAA-344 / DSM 14800 / JCM 18046 / KCTC 3811 / LMG 21948 / P06)</name>
    <dbReference type="NCBI Taxonomy" id="701521"/>
    <lineage>
        <taxon>Bacteria</taxon>
        <taxon>Bacillati</taxon>
        <taxon>Bacillota</taxon>
        <taxon>Bacilli</taxon>
        <taxon>Lactobacillales</taxon>
        <taxon>Lactobacillaceae</taxon>
        <taxon>Pediococcus</taxon>
    </lineage>
</organism>
<dbReference type="InterPro" id="IPR002347">
    <property type="entry name" value="SDR_fam"/>
</dbReference>
<reference evidence="4 5" key="1">
    <citation type="journal article" date="2012" name="J. Bacteriol.">
        <title>Complete Genome Sequence of the Beer Spoilage Organism Pediococcus claussenii ATCC BAA-344T.</title>
        <authorList>
            <person name="Pittet V."/>
            <person name="Abegunde T."/>
            <person name="Marfleet T."/>
            <person name="Haakensen M."/>
            <person name="Morrow K."/>
            <person name="Jayaprakash T."/>
            <person name="Schroeder K."/>
            <person name="Trost B."/>
            <person name="Byrns S."/>
            <person name="Bergsveinson J."/>
            <person name="Kusalik A."/>
            <person name="Ziola B."/>
        </authorList>
    </citation>
    <scope>NUCLEOTIDE SEQUENCE [LARGE SCALE GENOMIC DNA]</scope>
    <source>
        <strain evidence="4 5">ATCC BAA-344</strain>
    </source>
</reference>
<dbReference type="PATRIC" id="fig|701521.8.peg.1669"/>
<dbReference type="GO" id="GO:0016491">
    <property type="term" value="F:oxidoreductase activity"/>
    <property type="evidence" value="ECO:0007669"/>
    <property type="project" value="UniProtKB-KW"/>
</dbReference>
<dbReference type="eggNOG" id="COG0300">
    <property type="taxonomic scope" value="Bacteria"/>
</dbReference>
<dbReference type="Gene3D" id="3.40.50.720">
    <property type="entry name" value="NAD(P)-binding Rossmann-like Domain"/>
    <property type="match status" value="1"/>
</dbReference>
<protein>
    <submittedName>
        <fullName evidence="4">Short chain dehydrogenase family protein</fullName>
    </submittedName>
</protein>
<dbReference type="PANTHER" id="PTHR44169">
    <property type="entry name" value="NADPH-DEPENDENT 1-ACYLDIHYDROXYACETONE PHOSPHATE REDUCTASE"/>
    <property type="match status" value="1"/>
</dbReference>
<dbReference type="CDD" id="cd05374">
    <property type="entry name" value="17beta-HSD-like_SDR_c"/>
    <property type="match status" value="1"/>
</dbReference>
<evidence type="ECO:0000256" key="2">
    <source>
        <dbReference type="ARBA" id="ARBA00023002"/>
    </source>
</evidence>
<gene>
    <name evidence="4" type="ordered locus">PECL_1767</name>
</gene>
<keyword evidence="5" id="KW-1185">Reference proteome</keyword>
<keyword evidence="2" id="KW-0560">Oxidoreductase</keyword>
<dbReference type="KEGG" id="pce:PECL_1767"/>
<dbReference type="SUPFAM" id="SSF51735">
    <property type="entry name" value="NAD(P)-binding Rossmann-fold domains"/>
    <property type="match status" value="1"/>
</dbReference>
<sequence length="284" mass="30929">MTVSQLMEELSMTNKVILITGASSGIGHDTAKALAEQGHIVYGAARRIEKMDDLKPLGVHPVKLDVTDPNNTKSVVNQILANEGHIDVLVNNAGYGSYGAVEDVPLDEARHQIEVNLLGVADMIKLVTPSMRERHSGTIINISSMAGKVWTPFGAWYHATKFAIEGFSNALRLELEPMGINVVIIEPGAIRTPWGTIAADNLEKVSGNGAYAKAAHKTAKNMRKMYQSSKMISDPSVITKTIVRAINATRPRTHYLIGFGAKPAVLASRIVSNRTFDKIIKRFM</sequence>
<evidence type="ECO:0000313" key="5">
    <source>
        <dbReference type="Proteomes" id="UP000005444"/>
    </source>
</evidence>
<dbReference type="Pfam" id="PF00106">
    <property type="entry name" value="adh_short"/>
    <property type="match status" value="1"/>
</dbReference>
<dbReference type="AlphaFoldDB" id="G8PBS2"/>
<dbReference type="STRING" id="701521.PECL_1767"/>
<dbReference type="Proteomes" id="UP000005444">
    <property type="component" value="Chromosome"/>
</dbReference>
<dbReference type="PRINTS" id="PR00080">
    <property type="entry name" value="SDRFAMILY"/>
</dbReference>
<evidence type="ECO:0000313" key="4">
    <source>
        <dbReference type="EMBL" id="AEV95980.1"/>
    </source>
</evidence>
<evidence type="ECO:0000256" key="3">
    <source>
        <dbReference type="RuleBase" id="RU000363"/>
    </source>
</evidence>
<dbReference type="PRINTS" id="PR00081">
    <property type="entry name" value="GDHRDH"/>
</dbReference>
<comment type="similarity">
    <text evidence="1 3">Belongs to the short-chain dehydrogenases/reductases (SDR) family.</text>
</comment>
<dbReference type="HOGENOM" id="CLU_010194_2_9_9"/>
<dbReference type="PANTHER" id="PTHR44169:SF6">
    <property type="entry name" value="NADPH-DEPENDENT 1-ACYLDIHYDROXYACETONE PHOSPHATE REDUCTASE"/>
    <property type="match status" value="1"/>
</dbReference>
<evidence type="ECO:0000256" key="1">
    <source>
        <dbReference type="ARBA" id="ARBA00006484"/>
    </source>
</evidence>
<proteinExistence type="inferred from homology"/>